<organism evidence="1 2">
    <name type="scientific">Rosenbergiella nectarea</name>
    <dbReference type="NCBI Taxonomy" id="988801"/>
    <lineage>
        <taxon>Bacteria</taxon>
        <taxon>Pseudomonadati</taxon>
        <taxon>Pseudomonadota</taxon>
        <taxon>Gammaproteobacteria</taxon>
        <taxon>Enterobacterales</taxon>
        <taxon>Erwiniaceae</taxon>
        <taxon>Rosenbergiella</taxon>
    </lineage>
</organism>
<dbReference type="STRING" id="988801.SAMN05216522_1139"/>
<name>A0A1H9LZA1_9GAMM</name>
<dbReference type="Proteomes" id="UP000242515">
    <property type="component" value="Unassembled WGS sequence"/>
</dbReference>
<accession>A0A1H9LZA1</accession>
<dbReference type="RefSeq" id="WP_092677815.1">
    <property type="nucleotide sequence ID" value="NZ_FOGC01000013.1"/>
</dbReference>
<dbReference type="AlphaFoldDB" id="A0A1H9LZA1"/>
<keyword evidence="2" id="KW-1185">Reference proteome</keyword>
<proteinExistence type="predicted"/>
<sequence length="106" mass="12363">MDLQTVRELKLIVETLRSGSNELENELIKQRIDEVIEPIKSNPIFELLIKLNETDNTRRAVQYLQDYDMGAQDKGTESLYDMVESRVIAERAFEIYDHRKDFQGAA</sequence>
<dbReference type="EMBL" id="FOGC01000013">
    <property type="protein sequence ID" value="SER16776.1"/>
    <property type="molecule type" value="Genomic_DNA"/>
</dbReference>
<evidence type="ECO:0000313" key="2">
    <source>
        <dbReference type="Proteomes" id="UP000242515"/>
    </source>
</evidence>
<gene>
    <name evidence="1" type="ORF">SAMN05216522_1139</name>
</gene>
<reference evidence="2" key="1">
    <citation type="submission" date="2016-10" db="EMBL/GenBank/DDBJ databases">
        <authorList>
            <person name="Varghese N."/>
            <person name="Submissions S."/>
        </authorList>
    </citation>
    <scope>NUCLEOTIDE SEQUENCE [LARGE SCALE GENOMIC DNA]</scope>
    <source>
        <strain evidence="2">8N4</strain>
    </source>
</reference>
<evidence type="ECO:0000313" key="1">
    <source>
        <dbReference type="EMBL" id="SER16776.1"/>
    </source>
</evidence>
<protein>
    <submittedName>
        <fullName evidence="1">Uncharacterized protein</fullName>
    </submittedName>
</protein>